<dbReference type="PIRSF" id="PIRSF000137">
    <property type="entry name" value="Alcohol_oxidase"/>
    <property type="match status" value="1"/>
</dbReference>
<evidence type="ECO:0000256" key="4">
    <source>
        <dbReference type="SAM" id="SignalP"/>
    </source>
</evidence>
<keyword evidence="3" id="KW-0285">Flavoprotein</keyword>
<dbReference type="GO" id="GO:0044550">
    <property type="term" value="P:secondary metabolite biosynthetic process"/>
    <property type="evidence" value="ECO:0007669"/>
    <property type="project" value="TreeGrafter"/>
</dbReference>
<keyword evidence="3" id="KW-0274">FAD</keyword>
<dbReference type="Gene3D" id="3.50.50.60">
    <property type="entry name" value="FAD/NAD(P)-binding domain"/>
    <property type="match status" value="1"/>
</dbReference>
<dbReference type="GO" id="GO:0050660">
    <property type="term" value="F:flavin adenine dinucleotide binding"/>
    <property type="evidence" value="ECO:0007669"/>
    <property type="project" value="InterPro"/>
</dbReference>
<evidence type="ECO:0000256" key="1">
    <source>
        <dbReference type="ARBA" id="ARBA00010790"/>
    </source>
</evidence>
<evidence type="ECO:0000313" key="7">
    <source>
        <dbReference type="Proteomes" id="UP000250140"/>
    </source>
</evidence>
<gene>
    <name evidence="6" type="ORF">AOQ84DRAFT_412592</name>
</gene>
<dbReference type="InterPro" id="IPR036188">
    <property type="entry name" value="FAD/NAD-bd_sf"/>
</dbReference>
<evidence type="ECO:0000259" key="5">
    <source>
        <dbReference type="PROSITE" id="PS00624"/>
    </source>
</evidence>
<dbReference type="PANTHER" id="PTHR11552">
    <property type="entry name" value="GLUCOSE-METHANOL-CHOLINE GMC OXIDOREDUCTASE"/>
    <property type="match status" value="1"/>
</dbReference>
<feature type="binding site" evidence="3">
    <location>
        <position position="267"/>
    </location>
    <ligand>
        <name>FAD</name>
        <dbReference type="ChEBI" id="CHEBI:57692"/>
    </ligand>
</feature>
<comment type="similarity">
    <text evidence="1">Belongs to the GMC oxidoreductase family.</text>
</comment>
<proteinExistence type="inferred from homology"/>
<evidence type="ECO:0000256" key="2">
    <source>
        <dbReference type="PIRSR" id="PIRSR000137-1"/>
    </source>
</evidence>
<accession>A0A8E2FDQ6</accession>
<dbReference type="InterPro" id="IPR000172">
    <property type="entry name" value="GMC_OxRdtase_N"/>
</dbReference>
<dbReference type="SUPFAM" id="SSF54373">
    <property type="entry name" value="FAD-linked reductases, C-terminal domain"/>
    <property type="match status" value="1"/>
</dbReference>
<dbReference type="EMBL" id="KV748470">
    <property type="protein sequence ID" value="OCL15252.1"/>
    <property type="molecule type" value="Genomic_DNA"/>
</dbReference>
<evidence type="ECO:0000256" key="3">
    <source>
        <dbReference type="PIRSR" id="PIRSR000137-2"/>
    </source>
</evidence>
<dbReference type="OrthoDB" id="269227at2759"/>
<protein>
    <submittedName>
        <fullName evidence="6">GMC oxidoreductase</fullName>
    </submittedName>
</protein>
<feature type="domain" description="Glucose-methanol-choline oxidoreductase N-terminal" evidence="5">
    <location>
        <begin position="305"/>
        <end position="319"/>
    </location>
</feature>
<dbReference type="PANTHER" id="PTHR11552:SF115">
    <property type="entry name" value="DEHYDROGENASE XPTC-RELATED"/>
    <property type="match status" value="1"/>
</dbReference>
<feature type="chain" id="PRO_5034685302" evidence="4">
    <location>
        <begin position="21"/>
        <end position="622"/>
    </location>
</feature>
<reference evidence="6 7" key="1">
    <citation type="journal article" date="2016" name="Nat. Commun.">
        <title>Ectomycorrhizal ecology is imprinted in the genome of the dominant symbiotic fungus Cenococcum geophilum.</title>
        <authorList>
            <consortium name="DOE Joint Genome Institute"/>
            <person name="Peter M."/>
            <person name="Kohler A."/>
            <person name="Ohm R.A."/>
            <person name="Kuo A."/>
            <person name="Krutzmann J."/>
            <person name="Morin E."/>
            <person name="Arend M."/>
            <person name="Barry K.W."/>
            <person name="Binder M."/>
            <person name="Choi C."/>
            <person name="Clum A."/>
            <person name="Copeland A."/>
            <person name="Grisel N."/>
            <person name="Haridas S."/>
            <person name="Kipfer T."/>
            <person name="LaButti K."/>
            <person name="Lindquist E."/>
            <person name="Lipzen A."/>
            <person name="Maire R."/>
            <person name="Meier B."/>
            <person name="Mihaltcheva S."/>
            <person name="Molinier V."/>
            <person name="Murat C."/>
            <person name="Poggeler S."/>
            <person name="Quandt C.A."/>
            <person name="Sperisen C."/>
            <person name="Tritt A."/>
            <person name="Tisserant E."/>
            <person name="Crous P.W."/>
            <person name="Henrissat B."/>
            <person name="Nehls U."/>
            <person name="Egli S."/>
            <person name="Spatafora J.W."/>
            <person name="Grigoriev I.V."/>
            <person name="Martin F.M."/>
        </authorList>
    </citation>
    <scope>NUCLEOTIDE SEQUENCE [LARGE SCALE GENOMIC DNA]</scope>
    <source>
        <strain evidence="6 7">CBS 207.34</strain>
    </source>
</reference>
<dbReference type="GO" id="GO:0016614">
    <property type="term" value="F:oxidoreductase activity, acting on CH-OH group of donors"/>
    <property type="evidence" value="ECO:0007669"/>
    <property type="project" value="InterPro"/>
</dbReference>
<feature type="active site" description="Proton donor" evidence="2">
    <location>
        <position position="555"/>
    </location>
</feature>
<feature type="binding site" evidence="3">
    <location>
        <position position="118"/>
    </location>
    <ligand>
        <name>FAD</name>
        <dbReference type="ChEBI" id="CHEBI:57692"/>
    </ligand>
</feature>
<keyword evidence="7" id="KW-1185">Reference proteome</keyword>
<dbReference type="InterPro" id="IPR007867">
    <property type="entry name" value="GMC_OxRtase_C"/>
</dbReference>
<dbReference type="Gene3D" id="3.30.560.10">
    <property type="entry name" value="Glucose Oxidase, domain 3"/>
    <property type="match status" value="1"/>
</dbReference>
<feature type="active site" description="Proton acceptor" evidence="2">
    <location>
        <position position="598"/>
    </location>
</feature>
<name>A0A8E2FDQ6_9PEZI</name>
<dbReference type="PROSITE" id="PS00624">
    <property type="entry name" value="GMC_OXRED_2"/>
    <property type="match status" value="1"/>
</dbReference>
<dbReference type="InterPro" id="IPR012132">
    <property type="entry name" value="GMC_OxRdtase"/>
</dbReference>
<comment type="cofactor">
    <cofactor evidence="3">
        <name>FAD</name>
        <dbReference type="ChEBI" id="CHEBI:57692"/>
    </cofactor>
</comment>
<keyword evidence="4" id="KW-0732">Signal</keyword>
<organism evidence="6 7">
    <name type="scientific">Glonium stellatum</name>
    <dbReference type="NCBI Taxonomy" id="574774"/>
    <lineage>
        <taxon>Eukaryota</taxon>
        <taxon>Fungi</taxon>
        <taxon>Dikarya</taxon>
        <taxon>Ascomycota</taxon>
        <taxon>Pezizomycotina</taxon>
        <taxon>Dothideomycetes</taxon>
        <taxon>Pleosporomycetidae</taxon>
        <taxon>Gloniales</taxon>
        <taxon>Gloniaceae</taxon>
        <taxon>Glonium</taxon>
    </lineage>
</organism>
<evidence type="ECO:0000313" key="6">
    <source>
        <dbReference type="EMBL" id="OCL15252.1"/>
    </source>
</evidence>
<dbReference type="AlphaFoldDB" id="A0A8E2FDQ6"/>
<dbReference type="Pfam" id="PF00732">
    <property type="entry name" value="GMC_oxred_N"/>
    <property type="match status" value="1"/>
</dbReference>
<dbReference type="Proteomes" id="UP000250140">
    <property type="component" value="Unassembled WGS sequence"/>
</dbReference>
<dbReference type="SUPFAM" id="SSF51905">
    <property type="entry name" value="FAD/NAD(P)-binding domain"/>
    <property type="match status" value="1"/>
</dbReference>
<dbReference type="Pfam" id="PF05199">
    <property type="entry name" value="GMC_oxred_C"/>
    <property type="match status" value="1"/>
</dbReference>
<feature type="signal peptide" evidence="4">
    <location>
        <begin position="1"/>
        <end position="20"/>
    </location>
</feature>
<sequence>MARLLSHVIYFLLLSSTCLCLPTTNRPAQVKRSVGLLNSSYDYIVVGGGTAGLTVANRLTEHGDKSVLVIEYGYIDDSEDLLIPERVLAGNARDVFNWTTVPQPGLNNRTSQAGTAAVLGGGSAVNGMLFDRGSVSDYDAWEELGNPGWGWYGLLPYFKKSVTFTPPSASIAAQYNYTYDISSAYGDGPVHASFPPYQWPSQGVFWGGWADLGIQRQQEGANGSAYGVFWIPSSLDPVTQTRSYARTAHYDPIKSRSNYHLLTGYTVTHVTFAYGLTACGVSVQSRDSNTTTIIKARKEIILSAGAMGTPQILQRSGIGPKALLNKAGIKVKRNLPGVGQNFQDHPASQLTFYIVTKNFFPNPDAFLANATFNSDSFAEYEKFKTGPYTMSHVNAAGFIPLKSVNPDYELIISTLKSQNATAYLPETYDETLIAGFLSQRSIVASQFSASDNGAFEFPFSGAAAQAALHKPLSRGTVSINTTNPLGDPVIDYGVFTNPVDVANSVAMIKFVRKFYATPSIRSLGPVETFPGANIISDADIENVLRSFLMYPSFAHPSCTCAMLPLGKGGVVGPDLRVYGTQGLSIADASIIPLIPATHLQATIYAIAEKAADLIKARAWYFP</sequence>